<gene>
    <name evidence="1" type="ORF">EC957_009126</name>
</gene>
<accession>A0A9P6EVQ1</accession>
<evidence type="ECO:0000313" key="2">
    <source>
        <dbReference type="Proteomes" id="UP000723463"/>
    </source>
</evidence>
<proteinExistence type="predicted"/>
<name>A0A9P6EVQ1_9FUNG</name>
<reference evidence="1" key="1">
    <citation type="journal article" date="2020" name="Fungal Divers.">
        <title>Resolving the Mortierellaceae phylogeny through synthesis of multi-gene phylogenetics and phylogenomics.</title>
        <authorList>
            <person name="Vandepol N."/>
            <person name="Liber J."/>
            <person name="Desiro A."/>
            <person name="Na H."/>
            <person name="Kennedy M."/>
            <person name="Barry K."/>
            <person name="Grigoriev I.V."/>
            <person name="Miller A.N."/>
            <person name="O'Donnell K."/>
            <person name="Stajich J.E."/>
            <person name="Bonito G."/>
        </authorList>
    </citation>
    <scope>NUCLEOTIDE SEQUENCE</scope>
    <source>
        <strain evidence="1">NRRL 2591</strain>
    </source>
</reference>
<comment type="caution">
    <text evidence="1">The sequence shown here is derived from an EMBL/GenBank/DDBJ whole genome shotgun (WGS) entry which is preliminary data.</text>
</comment>
<dbReference type="Proteomes" id="UP000723463">
    <property type="component" value="Unassembled WGS sequence"/>
</dbReference>
<protein>
    <submittedName>
        <fullName evidence="1">Uncharacterized protein</fullName>
    </submittedName>
</protein>
<dbReference type="EMBL" id="JAAAXW010000493">
    <property type="protein sequence ID" value="KAF9536984.1"/>
    <property type="molecule type" value="Genomic_DNA"/>
</dbReference>
<keyword evidence="2" id="KW-1185">Reference proteome</keyword>
<evidence type="ECO:0000313" key="1">
    <source>
        <dbReference type="EMBL" id="KAF9536984.1"/>
    </source>
</evidence>
<organism evidence="1 2">
    <name type="scientific">Mortierella hygrophila</name>
    <dbReference type="NCBI Taxonomy" id="979708"/>
    <lineage>
        <taxon>Eukaryota</taxon>
        <taxon>Fungi</taxon>
        <taxon>Fungi incertae sedis</taxon>
        <taxon>Mucoromycota</taxon>
        <taxon>Mortierellomycotina</taxon>
        <taxon>Mortierellomycetes</taxon>
        <taxon>Mortierellales</taxon>
        <taxon>Mortierellaceae</taxon>
        <taxon>Mortierella</taxon>
    </lineage>
</organism>
<dbReference type="AlphaFoldDB" id="A0A9P6EVQ1"/>
<sequence>MSESERLETRRDAVTMDERVLLDYLREKVEPNVNKCGDDDVDDKIETSSTKEYCSQRALWCGRWIALGGTEDVKTLDKGRLEAHIDIRILENISAAENYLTLNELIPSSWRLAPTTPLQQPFVTFSERELALFFWRRPLLKQRLVELAPLDEDRVSLHLRLRATSSNGFAPDPIEICLL</sequence>